<organism evidence="3">
    <name type="scientific">Trypanosoma congolense (strain IL3000)</name>
    <dbReference type="NCBI Taxonomy" id="1068625"/>
    <lineage>
        <taxon>Eukaryota</taxon>
        <taxon>Discoba</taxon>
        <taxon>Euglenozoa</taxon>
        <taxon>Kinetoplastea</taxon>
        <taxon>Metakinetoplastina</taxon>
        <taxon>Trypanosomatida</taxon>
        <taxon>Trypanosomatidae</taxon>
        <taxon>Trypanosoma</taxon>
        <taxon>Nannomonas</taxon>
    </lineage>
</organism>
<proteinExistence type="predicted"/>
<dbReference type="VEuPathDB" id="TriTrypDB:TcIL3000_10_750"/>
<dbReference type="EMBL" id="HE575323">
    <property type="protein sequence ID" value="CCC93316.1"/>
    <property type="molecule type" value="Genomic_DNA"/>
</dbReference>
<feature type="region of interest" description="Disordered" evidence="2">
    <location>
        <begin position="316"/>
        <end position="367"/>
    </location>
</feature>
<gene>
    <name evidence="3" type="ORF">TCIL3000_10_750</name>
</gene>
<feature type="region of interest" description="Disordered" evidence="2">
    <location>
        <begin position="163"/>
        <end position="184"/>
    </location>
</feature>
<evidence type="ECO:0000256" key="1">
    <source>
        <dbReference type="SAM" id="Coils"/>
    </source>
</evidence>
<sequence>MMNNETLNDPIRDATEEVRMFNPEIIMENAAASDQLVSFLSTLAEKANVKSESLSKNERYLVQALREFFAHTDPVCRNTCVSRNVTPHGGSARTLLSEMKCMWVPVGFRDSTTDGSVASVTSGYASLGHLAPSGNSTGHAGTHEKSFNSFNGRHLVYRLPPVQQVPADSHPSGSEPGGEGSTSDLRHSLEKVHLQLGQFNHSSAPELKQSVDQLKLYLEDLTSALENQGSRLMRAGSPSLSCRGQSCQSQSTVLQWHKWSQCNKQGADKVNAVSDESCKVYPTNQETEDVKGGQRKVPSGNKNNILCDKQCWKAVDRDSSDPRTQESPNPVVPEAQTSEAECRSSRDDGVVQDGFNKEGGAGVKTQQKRAMPNLRKHNMAMRRLVDSMQFDLNMYARTAAEQSAMNATLHEEATFLREREAEMWMRLRETEFCEMARIEMRLKREDLRELESEVRRLHLLHDRDLVKRKRNVLLHSYRKLLKFGMGIADALREHEFCTGTLESQRRLLIDEAGDLTREVSRYIDVL</sequence>
<protein>
    <submittedName>
        <fullName evidence="3">Uncharacterized protein TCIL3000_10_750</fullName>
    </submittedName>
</protein>
<evidence type="ECO:0000256" key="2">
    <source>
        <dbReference type="SAM" id="MobiDB-lite"/>
    </source>
</evidence>
<keyword evidence="1" id="KW-0175">Coiled coil</keyword>
<feature type="compositionally biased region" description="Basic and acidic residues" evidence="2">
    <location>
        <begin position="340"/>
        <end position="349"/>
    </location>
</feature>
<reference evidence="3" key="1">
    <citation type="journal article" date="2012" name="Proc. Natl. Acad. Sci. U.S.A.">
        <title>Antigenic diversity is generated by distinct evolutionary mechanisms in African trypanosome species.</title>
        <authorList>
            <person name="Jackson A.P."/>
            <person name="Berry A."/>
            <person name="Aslett M."/>
            <person name="Allison H.C."/>
            <person name="Burton P."/>
            <person name="Vavrova-Anderson J."/>
            <person name="Brown R."/>
            <person name="Browne H."/>
            <person name="Corton N."/>
            <person name="Hauser H."/>
            <person name="Gamble J."/>
            <person name="Gilderthorp R."/>
            <person name="Marcello L."/>
            <person name="McQuillan J."/>
            <person name="Otto T.D."/>
            <person name="Quail M.A."/>
            <person name="Sanders M.J."/>
            <person name="van Tonder A."/>
            <person name="Ginger M.L."/>
            <person name="Field M.C."/>
            <person name="Barry J.D."/>
            <person name="Hertz-Fowler C."/>
            <person name="Berriman M."/>
        </authorList>
    </citation>
    <scope>NUCLEOTIDE SEQUENCE</scope>
    <source>
        <strain evidence="3">IL3000</strain>
    </source>
</reference>
<feature type="coiled-coil region" evidence="1">
    <location>
        <begin position="433"/>
        <end position="460"/>
    </location>
</feature>
<name>G0UVA1_TRYCI</name>
<accession>G0UVA1</accession>
<dbReference type="AlphaFoldDB" id="G0UVA1"/>
<evidence type="ECO:0000313" key="3">
    <source>
        <dbReference type="EMBL" id="CCC93316.1"/>
    </source>
</evidence>